<dbReference type="SMART" id="SM00387">
    <property type="entry name" value="HATPase_c"/>
    <property type="match status" value="1"/>
</dbReference>
<protein>
    <recommendedName>
        <fullName evidence="3">histidine kinase</fullName>
        <ecNumber evidence="3">2.7.13.3</ecNumber>
    </recommendedName>
</protein>
<dbReference type="Gene3D" id="3.30.565.10">
    <property type="entry name" value="Histidine kinase-like ATPase, C-terminal domain"/>
    <property type="match status" value="1"/>
</dbReference>
<feature type="domain" description="Histidine kinase" evidence="14">
    <location>
        <begin position="260"/>
        <end position="474"/>
    </location>
</feature>
<keyword evidence="12 13" id="KW-0472">Membrane</keyword>
<dbReference type="PANTHER" id="PTHR45436:SF14">
    <property type="entry name" value="SENSOR PROTEIN QSEC"/>
    <property type="match status" value="1"/>
</dbReference>
<evidence type="ECO:0000259" key="14">
    <source>
        <dbReference type="PROSITE" id="PS50109"/>
    </source>
</evidence>
<comment type="catalytic activity">
    <reaction evidence="1">
        <text>ATP + protein L-histidine = ADP + protein N-phospho-L-histidine.</text>
        <dbReference type="EC" id="2.7.13.3"/>
    </reaction>
</comment>
<dbReference type="SUPFAM" id="SSF47384">
    <property type="entry name" value="Homodimeric domain of signal transducing histidine kinase"/>
    <property type="match status" value="1"/>
</dbReference>
<dbReference type="CDD" id="cd00075">
    <property type="entry name" value="HATPase"/>
    <property type="match status" value="1"/>
</dbReference>
<dbReference type="InterPro" id="IPR036097">
    <property type="entry name" value="HisK_dim/P_sf"/>
</dbReference>
<dbReference type="SUPFAM" id="SSF55874">
    <property type="entry name" value="ATPase domain of HSP90 chaperone/DNA topoisomerase II/histidine kinase"/>
    <property type="match status" value="1"/>
</dbReference>
<evidence type="ECO:0000313" key="16">
    <source>
        <dbReference type="Proteomes" id="UP000270342"/>
    </source>
</evidence>
<feature type="transmembrane region" description="Helical" evidence="13">
    <location>
        <begin position="181"/>
        <end position="199"/>
    </location>
</feature>
<organism evidence="15 16">
    <name type="scientific">Pararobbsia silviterrae</name>
    <dbReference type="NCBI Taxonomy" id="1792498"/>
    <lineage>
        <taxon>Bacteria</taxon>
        <taxon>Pseudomonadati</taxon>
        <taxon>Pseudomonadota</taxon>
        <taxon>Betaproteobacteria</taxon>
        <taxon>Burkholderiales</taxon>
        <taxon>Burkholderiaceae</taxon>
        <taxon>Pararobbsia</taxon>
    </lineage>
</organism>
<dbReference type="AlphaFoldDB" id="A0A494X6B3"/>
<dbReference type="SMART" id="SM00388">
    <property type="entry name" value="HisKA"/>
    <property type="match status" value="1"/>
</dbReference>
<evidence type="ECO:0000256" key="6">
    <source>
        <dbReference type="ARBA" id="ARBA00022692"/>
    </source>
</evidence>
<evidence type="ECO:0000256" key="13">
    <source>
        <dbReference type="SAM" id="Phobius"/>
    </source>
</evidence>
<dbReference type="InterPro" id="IPR005467">
    <property type="entry name" value="His_kinase_dom"/>
</dbReference>
<evidence type="ECO:0000256" key="3">
    <source>
        <dbReference type="ARBA" id="ARBA00012438"/>
    </source>
</evidence>
<name>A0A494X6B3_9BURK</name>
<dbReference type="Proteomes" id="UP000270342">
    <property type="component" value="Unassembled WGS sequence"/>
</dbReference>
<reference evidence="15 16" key="1">
    <citation type="submission" date="2018-10" db="EMBL/GenBank/DDBJ databases">
        <title>Robbsia sp. DHC34, isolated from soil.</title>
        <authorList>
            <person name="Gao Z.-H."/>
            <person name="Qiu L.-H."/>
        </authorList>
    </citation>
    <scope>NUCLEOTIDE SEQUENCE [LARGE SCALE GENOMIC DNA]</scope>
    <source>
        <strain evidence="15 16">DHC34</strain>
    </source>
</reference>
<dbReference type="Pfam" id="PF00512">
    <property type="entry name" value="HisKA"/>
    <property type="match status" value="1"/>
</dbReference>
<dbReference type="EC" id="2.7.13.3" evidence="3"/>
<dbReference type="PROSITE" id="PS50109">
    <property type="entry name" value="HIS_KIN"/>
    <property type="match status" value="1"/>
</dbReference>
<evidence type="ECO:0000256" key="9">
    <source>
        <dbReference type="ARBA" id="ARBA00022840"/>
    </source>
</evidence>
<evidence type="ECO:0000256" key="1">
    <source>
        <dbReference type="ARBA" id="ARBA00000085"/>
    </source>
</evidence>
<dbReference type="InterPro" id="IPR050428">
    <property type="entry name" value="TCS_sensor_his_kinase"/>
</dbReference>
<dbReference type="InterPro" id="IPR003594">
    <property type="entry name" value="HATPase_dom"/>
</dbReference>
<dbReference type="GO" id="GO:0000155">
    <property type="term" value="F:phosphorelay sensor kinase activity"/>
    <property type="evidence" value="ECO:0007669"/>
    <property type="project" value="InterPro"/>
</dbReference>
<comment type="caution">
    <text evidence="15">The sequence shown here is derived from an EMBL/GenBank/DDBJ whole genome shotgun (WGS) entry which is preliminary data.</text>
</comment>
<dbReference type="PRINTS" id="PR00344">
    <property type="entry name" value="BCTRLSENSOR"/>
</dbReference>
<dbReference type="InterPro" id="IPR003661">
    <property type="entry name" value="HisK_dim/P_dom"/>
</dbReference>
<keyword evidence="10 13" id="KW-1133">Transmembrane helix</keyword>
<dbReference type="PANTHER" id="PTHR45436">
    <property type="entry name" value="SENSOR HISTIDINE KINASE YKOH"/>
    <property type="match status" value="1"/>
</dbReference>
<dbReference type="GO" id="GO:0005524">
    <property type="term" value="F:ATP binding"/>
    <property type="evidence" value="ECO:0007669"/>
    <property type="project" value="UniProtKB-KW"/>
</dbReference>
<keyword evidence="11" id="KW-0902">Two-component regulatory system</keyword>
<evidence type="ECO:0000256" key="5">
    <source>
        <dbReference type="ARBA" id="ARBA00022679"/>
    </source>
</evidence>
<evidence type="ECO:0000256" key="11">
    <source>
        <dbReference type="ARBA" id="ARBA00023012"/>
    </source>
</evidence>
<dbReference type="Gene3D" id="1.10.287.130">
    <property type="match status" value="1"/>
</dbReference>
<proteinExistence type="predicted"/>
<dbReference type="InterPro" id="IPR004358">
    <property type="entry name" value="Sig_transdc_His_kin-like_C"/>
</dbReference>
<dbReference type="InterPro" id="IPR036890">
    <property type="entry name" value="HATPase_C_sf"/>
</dbReference>
<accession>A0A494X6B3</accession>
<dbReference type="GO" id="GO:0005886">
    <property type="term" value="C:plasma membrane"/>
    <property type="evidence" value="ECO:0007669"/>
    <property type="project" value="TreeGrafter"/>
</dbReference>
<keyword evidence="6 13" id="KW-0812">Transmembrane</keyword>
<sequence length="480" mass="53255">MIADTVGSSPDPHVGPRLANVVLNRLMQIKRRIPTRNRSLSTQLIVALSAVVMIVAVMHGLGSYVLARNSTHAILDARLRDVAIRLSASLANLVLPSTEPAFQRPEDLEIQIFTEDEAQPSETTNPELHFSREIPLGFSDQIVGGEPWRIFALVTAHHRIQVAQRERVRQQVARRAALTTLWPTALLMPLMGFAVMLVVRRAMKQVGTLAVEVRSVDLNRLEPIDSQGVALDLLPFVESTNMLIDRLARMIETEKKFISDAAHELRSPITALQIQADNLRDSIYPENRPRFDELRDGILRGGNLVKQLLSLARADARVAESTFVDVEVRKVVTQVIADCLPFASQRAIDLGVERIDDDTDVHAIEADVAAVVRNLVENAMRYSPESSVVDVRVVRGRDSVSIEVVDEGPGVPADMLERVFERFVRVDPSRTDGTGLGLAIVRATMDRYRGRAVLENRTDARAGLVARVTFPRELRRLAGA</sequence>
<dbReference type="CDD" id="cd00082">
    <property type="entry name" value="HisKA"/>
    <property type="match status" value="1"/>
</dbReference>
<keyword evidence="16" id="KW-1185">Reference proteome</keyword>
<keyword evidence="8 15" id="KW-0418">Kinase</keyword>
<keyword evidence="4" id="KW-0597">Phosphoprotein</keyword>
<comment type="subcellular location">
    <subcellularLocation>
        <location evidence="2">Membrane</location>
        <topology evidence="2">Multi-pass membrane protein</topology>
    </subcellularLocation>
</comment>
<gene>
    <name evidence="15" type="ORF">D7S86_25295</name>
</gene>
<evidence type="ECO:0000256" key="12">
    <source>
        <dbReference type="ARBA" id="ARBA00023136"/>
    </source>
</evidence>
<evidence type="ECO:0000256" key="4">
    <source>
        <dbReference type="ARBA" id="ARBA00022553"/>
    </source>
</evidence>
<keyword evidence="5" id="KW-0808">Transferase</keyword>
<evidence type="ECO:0000313" key="15">
    <source>
        <dbReference type="EMBL" id="RKP46235.1"/>
    </source>
</evidence>
<evidence type="ECO:0000256" key="7">
    <source>
        <dbReference type="ARBA" id="ARBA00022741"/>
    </source>
</evidence>
<feature type="transmembrane region" description="Helical" evidence="13">
    <location>
        <begin position="40"/>
        <end position="61"/>
    </location>
</feature>
<dbReference type="EMBL" id="RBZU01000015">
    <property type="protein sequence ID" value="RKP46235.1"/>
    <property type="molecule type" value="Genomic_DNA"/>
</dbReference>
<keyword evidence="7" id="KW-0547">Nucleotide-binding</keyword>
<evidence type="ECO:0000256" key="10">
    <source>
        <dbReference type="ARBA" id="ARBA00022989"/>
    </source>
</evidence>
<dbReference type="Pfam" id="PF02518">
    <property type="entry name" value="HATPase_c"/>
    <property type="match status" value="1"/>
</dbReference>
<evidence type="ECO:0000256" key="2">
    <source>
        <dbReference type="ARBA" id="ARBA00004141"/>
    </source>
</evidence>
<evidence type="ECO:0000256" key="8">
    <source>
        <dbReference type="ARBA" id="ARBA00022777"/>
    </source>
</evidence>
<keyword evidence="9" id="KW-0067">ATP-binding</keyword>